<proteinExistence type="predicted"/>
<dbReference type="InterPro" id="IPR023198">
    <property type="entry name" value="PGP-like_dom2"/>
</dbReference>
<name>A0A2K9NZP9_9FIRM</name>
<dbReference type="AlphaFoldDB" id="A0A2K9NZP9"/>
<keyword evidence="2" id="KW-1185">Reference proteome</keyword>
<dbReference type="Gene3D" id="1.10.150.240">
    <property type="entry name" value="Putative phosphatase, domain 2"/>
    <property type="match status" value="1"/>
</dbReference>
<protein>
    <submittedName>
        <fullName evidence="1">5'-nucleotidase</fullName>
    </submittedName>
</protein>
<organism evidence="1 2">
    <name type="scientific">Monoglobus pectinilyticus</name>
    <dbReference type="NCBI Taxonomy" id="1981510"/>
    <lineage>
        <taxon>Bacteria</taxon>
        <taxon>Bacillati</taxon>
        <taxon>Bacillota</taxon>
        <taxon>Clostridia</taxon>
        <taxon>Monoglobales</taxon>
        <taxon>Monoglobaceae</taxon>
        <taxon>Monoglobus</taxon>
    </lineage>
</organism>
<dbReference type="FunFam" id="3.40.50.1000:FF:000022">
    <property type="entry name" value="Phosphoglycolate phosphatase"/>
    <property type="match status" value="1"/>
</dbReference>
<evidence type="ECO:0000313" key="2">
    <source>
        <dbReference type="Proteomes" id="UP000235589"/>
    </source>
</evidence>
<evidence type="ECO:0000313" key="1">
    <source>
        <dbReference type="EMBL" id="AUO18512.1"/>
    </source>
</evidence>
<dbReference type="OrthoDB" id="9792518at2"/>
<dbReference type="Proteomes" id="UP000235589">
    <property type="component" value="Chromosome"/>
</dbReference>
<dbReference type="SFLD" id="SFLDG01129">
    <property type="entry name" value="C1.5:_HAD__Beta-PGM__Phosphata"/>
    <property type="match status" value="1"/>
</dbReference>
<dbReference type="GO" id="GO:0005829">
    <property type="term" value="C:cytosol"/>
    <property type="evidence" value="ECO:0007669"/>
    <property type="project" value="TreeGrafter"/>
</dbReference>
<dbReference type="EMBL" id="CP020991">
    <property type="protein sequence ID" value="AUO18512.1"/>
    <property type="molecule type" value="Genomic_DNA"/>
</dbReference>
<dbReference type="SUPFAM" id="SSF56784">
    <property type="entry name" value="HAD-like"/>
    <property type="match status" value="1"/>
</dbReference>
<dbReference type="KEGG" id="mpec:B9O19_00328"/>
<dbReference type="RefSeq" id="WP_102364808.1">
    <property type="nucleotide sequence ID" value="NZ_CP020991.1"/>
</dbReference>
<accession>A0A2K9NZP9</accession>
<dbReference type="SFLD" id="SFLDS00003">
    <property type="entry name" value="Haloacid_Dehalogenase"/>
    <property type="match status" value="1"/>
</dbReference>
<dbReference type="GO" id="GO:0004713">
    <property type="term" value="F:protein tyrosine kinase activity"/>
    <property type="evidence" value="ECO:0007669"/>
    <property type="project" value="TreeGrafter"/>
</dbReference>
<dbReference type="InterPro" id="IPR036412">
    <property type="entry name" value="HAD-like_sf"/>
</dbReference>
<dbReference type="CDD" id="cd04302">
    <property type="entry name" value="HAD_5NT"/>
    <property type="match status" value="1"/>
</dbReference>
<dbReference type="GeneID" id="98061757"/>
<sequence>MKNYDVVLFDLDGTLTDPGEGITNSVIYSLKKYNIQIKDRSELYKFIGPPLHESYEKYFGFSKEEAKKAVEYYREYYKDTGIFENKLYDGIKELLCDLQNSGICLGVATSKPKVFAERILKYFDIAQYFSFIAGANLDGSKTKKEEVISDALDLCGVENRSLIVMVGDRKYDILGAKKFDIDSIGVLFGYGSKEELENSGATYIAEKVRDIFSIVTRDPIIVDK</sequence>
<gene>
    <name evidence="1" type="ORF">B9O19_00328</name>
</gene>
<dbReference type="PANTHER" id="PTHR43434">
    <property type="entry name" value="PHOSPHOGLYCOLATE PHOSPHATASE"/>
    <property type="match status" value="1"/>
</dbReference>
<dbReference type="PANTHER" id="PTHR43434:SF20">
    <property type="entry name" value="5'-NUCLEOTIDASE"/>
    <property type="match status" value="1"/>
</dbReference>
<reference evidence="1 2" key="1">
    <citation type="submission" date="2017-04" db="EMBL/GenBank/DDBJ databases">
        <title>Monoglobus pectinilyticus 14 draft genome.</title>
        <authorList>
            <person name="Kim C."/>
            <person name="Rosendale D.I."/>
            <person name="Kelly W.J."/>
            <person name="Tannock G.W."/>
            <person name="Patchett M.L."/>
            <person name="Jordens J.Z."/>
        </authorList>
    </citation>
    <scope>NUCLEOTIDE SEQUENCE [LARGE SCALE GENOMIC DNA]</scope>
    <source>
        <strain evidence="1 2">14</strain>
    </source>
</reference>
<dbReference type="InterPro" id="IPR041492">
    <property type="entry name" value="HAD_2"/>
</dbReference>
<dbReference type="InterPro" id="IPR023214">
    <property type="entry name" value="HAD_sf"/>
</dbReference>
<dbReference type="InterPro" id="IPR050155">
    <property type="entry name" value="HAD-like_hydrolase_sf"/>
</dbReference>
<dbReference type="Gene3D" id="3.40.50.1000">
    <property type="entry name" value="HAD superfamily/HAD-like"/>
    <property type="match status" value="1"/>
</dbReference>
<dbReference type="SFLD" id="SFLDG01135">
    <property type="entry name" value="C1.5.6:_HAD__Beta-PGM__Phospha"/>
    <property type="match status" value="1"/>
</dbReference>
<dbReference type="Pfam" id="PF13419">
    <property type="entry name" value="HAD_2"/>
    <property type="match status" value="1"/>
</dbReference>